<name>A0A428SQ39_9HYPO</name>
<keyword evidence="3" id="KW-0560">Oxidoreductase</keyword>
<dbReference type="InterPro" id="IPR020904">
    <property type="entry name" value="Sc_DH/Rdtase_CS"/>
</dbReference>
<reference evidence="4 5" key="1">
    <citation type="submission" date="2017-06" db="EMBL/GenBank/DDBJ databases">
        <title>Cmopartive genomic analysis of Ambrosia Fusariam Clade fungi.</title>
        <authorList>
            <person name="Stajich J.E."/>
            <person name="Carrillo J."/>
            <person name="Kijimoto T."/>
            <person name="Eskalen A."/>
            <person name="O'Donnell K."/>
            <person name="Kasson M."/>
        </authorList>
    </citation>
    <scope>NUCLEOTIDE SEQUENCE [LARGE SCALE GENOMIC DNA]</scope>
    <source>
        <strain evidence="4 5">NRRL 20438</strain>
    </source>
</reference>
<accession>A0A428SQ39</accession>
<dbReference type="PROSITE" id="PS00061">
    <property type="entry name" value="ADH_SHORT"/>
    <property type="match status" value="1"/>
</dbReference>
<dbReference type="PANTHER" id="PTHR24321">
    <property type="entry name" value="DEHYDROGENASES, SHORT CHAIN"/>
    <property type="match status" value="1"/>
</dbReference>
<comment type="caution">
    <text evidence="4">The sequence shown here is derived from an EMBL/GenBank/DDBJ whole genome shotgun (WGS) entry which is preliminary data.</text>
</comment>
<evidence type="ECO:0000313" key="5">
    <source>
        <dbReference type="Proteomes" id="UP000288429"/>
    </source>
</evidence>
<keyword evidence="5" id="KW-1185">Reference proteome</keyword>
<dbReference type="SUPFAM" id="SSF51735">
    <property type="entry name" value="NAD(P)-binding Rossmann-fold domains"/>
    <property type="match status" value="1"/>
</dbReference>
<organism evidence="4 5">
    <name type="scientific">Fusarium ambrosium</name>
    <dbReference type="NCBI Taxonomy" id="131363"/>
    <lineage>
        <taxon>Eukaryota</taxon>
        <taxon>Fungi</taxon>
        <taxon>Dikarya</taxon>
        <taxon>Ascomycota</taxon>
        <taxon>Pezizomycotina</taxon>
        <taxon>Sordariomycetes</taxon>
        <taxon>Hypocreomycetidae</taxon>
        <taxon>Hypocreales</taxon>
        <taxon>Nectriaceae</taxon>
        <taxon>Fusarium</taxon>
        <taxon>Fusarium solani species complex</taxon>
    </lineage>
</organism>
<gene>
    <name evidence="4" type="ORF">CDV31_015375</name>
</gene>
<evidence type="ECO:0008006" key="6">
    <source>
        <dbReference type="Google" id="ProtNLM"/>
    </source>
</evidence>
<sequence>MRAQLQHIQPEASIINTSSAAGLTGFVGGTAYTASKHAVSGLTRSAAKGVGSKKIRVNAVAPGYLVTPMTDKAAAIIGLSLGVMGPIKASALGRIGRAEEVAKLAVLLLGDDASYMTGTVIPIDDDLIC</sequence>
<dbReference type="InterPro" id="IPR036291">
    <property type="entry name" value="NAD(P)-bd_dom_sf"/>
</dbReference>
<dbReference type="InterPro" id="IPR002347">
    <property type="entry name" value="SDR_fam"/>
</dbReference>
<dbReference type="AlphaFoldDB" id="A0A428SQ39"/>
<dbReference type="Gene3D" id="3.40.50.720">
    <property type="entry name" value="NAD(P)-binding Rossmann-like Domain"/>
    <property type="match status" value="1"/>
</dbReference>
<dbReference type="PANTHER" id="PTHR24321:SF8">
    <property type="entry name" value="ESTRADIOL 17-BETA-DEHYDROGENASE 8-RELATED"/>
    <property type="match status" value="1"/>
</dbReference>
<evidence type="ECO:0000256" key="3">
    <source>
        <dbReference type="ARBA" id="ARBA00023002"/>
    </source>
</evidence>
<evidence type="ECO:0000313" key="4">
    <source>
        <dbReference type="EMBL" id="RSL91899.1"/>
    </source>
</evidence>
<evidence type="ECO:0000256" key="2">
    <source>
        <dbReference type="ARBA" id="ARBA00022857"/>
    </source>
</evidence>
<dbReference type="CDD" id="cd05233">
    <property type="entry name" value="SDR_c"/>
    <property type="match status" value="1"/>
</dbReference>
<dbReference type="PRINTS" id="PR00081">
    <property type="entry name" value="GDHRDH"/>
</dbReference>
<dbReference type="EMBL" id="NIZV01000400">
    <property type="protein sequence ID" value="RSL91899.1"/>
    <property type="molecule type" value="Genomic_DNA"/>
</dbReference>
<evidence type="ECO:0000256" key="1">
    <source>
        <dbReference type="ARBA" id="ARBA00006484"/>
    </source>
</evidence>
<protein>
    <recommendedName>
        <fullName evidence="6">3-oxoacyl-[acyl-carrier-protein] reductase FabG</fullName>
    </recommendedName>
</protein>
<comment type="similarity">
    <text evidence="1">Belongs to the short-chain dehydrogenases/reductases (SDR) family.</text>
</comment>
<keyword evidence="2" id="KW-0521">NADP</keyword>
<dbReference type="GO" id="GO:0016491">
    <property type="term" value="F:oxidoreductase activity"/>
    <property type="evidence" value="ECO:0007669"/>
    <property type="project" value="UniProtKB-KW"/>
</dbReference>
<dbReference type="Pfam" id="PF13561">
    <property type="entry name" value="adh_short_C2"/>
    <property type="match status" value="1"/>
</dbReference>
<proteinExistence type="inferred from homology"/>
<dbReference type="Proteomes" id="UP000288429">
    <property type="component" value="Unassembled WGS sequence"/>
</dbReference>